<dbReference type="Proteomes" id="UP000284676">
    <property type="component" value="Unassembled WGS sequence"/>
</dbReference>
<dbReference type="PANTHER" id="PTHR36436:SF6">
    <property type="entry name" value="SLL5081 PROTEIN"/>
    <property type="match status" value="1"/>
</dbReference>
<evidence type="ECO:0000313" key="2">
    <source>
        <dbReference type="Proteomes" id="UP000284676"/>
    </source>
</evidence>
<evidence type="ECO:0000313" key="1">
    <source>
        <dbReference type="EMBL" id="RHF74320.1"/>
    </source>
</evidence>
<gene>
    <name evidence="1" type="ORF">DW663_02315</name>
</gene>
<dbReference type="Pfam" id="PF09234">
    <property type="entry name" value="DUF1963"/>
    <property type="match status" value="1"/>
</dbReference>
<proteinExistence type="predicted"/>
<dbReference type="EMBL" id="QRHL01000002">
    <property type="protein sequence ID" value="RHF74320.1"/>
    <property type="molecule type" value="Genomic_DNA"/>
</dbReference>
<dbReference type="RefSeq" id="WP_118233998.1">
    <property type="nucleotide sequence ID" value="NZ_QRHL01000002.1"/>
</dbReference>
<name>A0A414Q0J2_FUSMR</name>
<reference evidence="1 2" key="1">
    <citation type="submission" date="2018-08" db="EMBL/GenBank/DDBJ databases">
        <title>A genome reference for cultivated species of the human gut microbiota.</title>
        <authorList>
            <person name="Zou Y."/>
            <person name="Xue W."/>
            <person name="Luo G."/>
        </authorList>
    </citation>
    <scope>NUCLEOTIDE SEQUENCE [LARGE SCALE GENOMIC DNA]</scope>
    <source>
        <strain evidence="1 2">AM25-1</strain>
    </source>
</reference>
<dbReference type="InterPro" id="IPR015315">
    <property type="entry name" value="DUF1963"/>
</dbReference>
<dbReference type="AlphaFoldDB" id="A0A414Q0J2"/>
<dbReference type="SUPFAM" id="SSF103032">
    <property type="entry name" value="Hypothetical protein YwqG"/>
    <property type="match status" value="1"/>
</dbReference>
<comment type="caution">
    <text evidence="1">The sequence shown here is derived from an EMBL/GenBank/DDBJ whole genome shotgun (WGS) entry which is preliminary data.</text>
</comment>
<dbReference type="InterPro" id="IPR035948">
    <property type="entry name" value="YwqG-like_sf"/>
</dbReference>
<accession>A0A414Q0J2</accession>
<dbReference type="Gene3D" id="2.30.320.10">
    <property type="entry name" value="YwqG-like"/>
    <property type="match status" value="1"/>
</dbReference>
<dbReference type="PANTHER" id="PTHR36436">
    <property type="entry name" value="SLL5081 PROTEIN"/>
    <property type="match status" value="1"/>
</dbReference>
<sequence length="284" mass="33955">MLDKKELEPLKRNAIVINYNEENREKIPKGSSKIGGKPDLPKDFQWYYYNGEDYKRKVANRPLSFLMQINCEEVYKYDKESLLPKKGILYFFYELMTMTWGFSPKDRGSARVFYYDGEIEDLVSTDFPEDMEKDCIIPEAKIDFESMNDYPIDFFDYYDDEDSNEEIRRKEKEIEKDLEELGYKTDTTKLLGHPELIQGEYFEECEGVARKNLYYGSAPIKYGDLKGEIRENAKDWILLMQMSEFEFEDYGLYFGDCGKIYFNIRKEDLKNRNFDNVWLILQCY</sequence>
<organism evidence="1 2">
    <name type="scientific">Fusobacterium mortiferum</name>
    <dbReference type="NCBI Taxonomy" id="850"/>
    <lineage>
        <taxon>Bacteria</taxon>
        <taxon>Fusobacteriati</taxon>
        <taxon>Fusobacteriota</taxon>
        <taxon>Fusobacteriia</taxon>
        <taxon>Fusobacteriales</taxon>
        <taxon>Fusobacteriaceae</taxon>
        <taxon>Fusobacterium</taxon>
    </lineage>
</organism>
<protein>
    <submittedName>
        <fullName evidence="1">DUF1963 domain-containing protein</fullName>
    </submittedName>
</protein>